<sequence>MVKDKESMERDIEISLKNFRTNYIDLYQLHNIRTVKELERVLREDGAYAALLEAKTAGKIKHIGITSHSLDLLKVAVEMDKFETIMYPYNIVENQGEELFKRAKE</sequence>
<dbReference type="SUPFAM" id="SSF51430">
    <property type="entry name" value="NAD(P)-linked oxidoreductase"/>
    <property type="match status" value="1"/>
</dbReference>
<dbReference type="InterPro" id="IPR023210">
    <property type="entry name" value="NADP_OxRdtase_dom"/>
</dbReference>
<dbReference type="InterPro" id="IPR053135">
    <property type="entry name" value="AKR2_Oxidoreductase"/>
</dbReference>
<dbReference type="PANTHER" id="PTHR43312:SF1">
    <property type="entry name" value="NADP-DEPENDENT OXIDOREDUCTASE DOMAIN-CONTAINING PROTEIN"/>
    <property type="match status" value="1"/>
</dbReference>
<proteinExistence type="predicted"/>
<dbReference type="Gene3D" id="3.20.20.100">
    <property type="entry name" value="NADP-dependent oxidoreductase domain"/>
    <property type="match status" value="1"/>
</dbReference>
<dbReference type="InterPro" id="IPR036812">
    <property type="entry name" value="NAD(P)_OxRdtase_dom_sf"/>
</dbReference>
<feature type="domain" description="NADP-dependent oxidoreductase" evidence="1">
    <location>
        <begin position="5"/>
        <end position="103"/>
    </location>
</feature>
<protein>
    <recommendedName>
        <fullName evidence="1">NADP-dependent oxidoreductase domain-containing protein</fullName>
    </recommendedName>
</protein>
<dbReference type="Pfam" id="PF00248">
    <property type="entry name" value="Aldo_ket_red"/>
    <property type="match status" value="1"/>
</dbReference>
<evidence type="ECO:0000259" key="1">
    <source>
        <dbReference type="Pfam" id="PF00248"/>
    </source>
</evidence>
<dbReference type="AlphaFoldDB" id="A0A644ZVT3"/>
<reference evidence="2" key="1">
    <citation type="submission" date="2019-08" db="EMBL/GenBank/DDBJ databases">
        <authorList>
            <person name="Kucharzyk K."/>
            <person name="Murdoch R.W."/>
            <person name="Higgins S."/>
            <person name="Loffler F."/>
        </authorList>
    </citation>
    <scope>NUCLEOTIDE SEQUENCE</scope>
</reference>
<dbReference type="PANTHER" id="PTHR43312">
    <property type="entry name" value="D-THREO-ALDOSE 1-DEHYDROGENASE"/>
    <property type="match status" value="1"/>
</dbReference>
<comment type="caution">
    <text evidence="2">The sequence shown here is derived from an EMBL/GenBank/DDBJ whole genome shotgun (WGS) entry which is preliminary data.</text>
</comment>
<gene>
    <name evidence="2" type="ORF">SDC9_91730</name>
</gene>
<dbReference type="EMBL" id="VSSQ01010723">
    <property type="protein sequence ID" value="MPM45045.1"/>
    <property type="molecule type" value="Genomic_DNA"/>
</dbReference>
<organism evidence="2">
    <name type="scientific">bioreactor metagenome</name>
    <dbReference type="NCBI Taxonomy" id="1076179"/>
    <lineage>
        <taxon>unclassified sequences</taxon>
        <taxon>metagenomes</taxon>
        <taxon>ecological metagenomes</taxon>
    </lineage>
</organism>
<name>A0A644ZVT3_9ZZZZ</name>
<evidence type="ECO:0000313" key="2">
    <source>
        <dbReference type="EMBL" id="MPM45045.1"/>
    </source>
</evidence>
<accession>A0A644ZVT3</accession>